<dbReference type="GO" id="GO:0008017">
    <property type="term" value="F:microtubule binding"/>
    <property type="evidence" value="ECO:0007669"/>
    <property type="project" value="TreeGrafter"/>
</dbReference>
<dbReference type="OrthoDB" id="193300at2759"/>
<dbReference type="FunFam" id="1.10.418.10:FF:000059">
    <property type="entry name" value="RIKEN cDNA 6430531B16 gene"/>
    <property type="match status" value="1"/>
</dbReference>
<name>A0A9P0DAH4_9CUCU</name>
<protein>
    <recommendedName>
        <fullName evidence="2">Calponin-homology (CH) domain-containing protein</fullName>
    </recommendedName>
</protein>
<evidence type="ECO:0000256" key="1">
    <source>
        <dbReference type="SAM" id="Coils"/>
    </source>
</evidence>
<dbReference type="InterPro" id="IPR036872">
    <property type="entry name" value="CH_dom_sf"/>
</dbReference>
<keyword evidence="4" id="KW-1185">Reference proteome</keyword>
<evidence type="ECO:0000259" key="2">
    <source>
        <dbReference type="PROSITE" id="PS50021"/>
    </source>
</evidence>
<feature type="coiled-coil region" evidence="1">
    <location>
        <begin position="156"/>
        <end position="197"/>
    </location>
</feature>
<dbReference type="SUPFAM" id="SSF47576">
    <property type="entry name" value="Calponin-homology domain, CH-domain"/>
    <property type="match status" value="1"/>
</dbReference>
<reference evidence="3" key="1">
    <citation type="submission" date="2022-01" db="EMBL/GenBank/DDBJ databases">
        <authorList>
            <person name="King R."/>
        </authorList>
    </citation>
    <scope>NUCLEOTIDE SEQUENCE</scope>
</reference>
<accession>A0A9P0DAH4</accession>
<evidence type="ECO:0000313" key="3">
    <source>
        <dbReference type="EMBL" id="CAH1114701.1"/>
    </source>
</evidence>
<dbReference type="Pfam" id="PF06294">
    <property type="entry name" value="CH_2"/>
    <property type="match status" value="1"/>
</dbReference>
<gene>
    <name evidence="3" type="ORF">PSYICH_LOCUS14707</name>
</gene>
<dbReference type="PANTHER" id="PTHR12509:SF9">
    <property type="entry name" value="SPERM FLAGELLAR PROTEIN 1 ISOFORM X1"/>
    <property type="match status" value="1"/>
</dbReference>
<keyword evidence="1" id="KW-0175">Coiled coil</keyword>
<proteinExistence type="predicted"/>
<dbReference type="InterPro" id="IPR001715">
    <property type="entry name" value="CH_dom"/>
</dbReference>
<dbReference type="PANTHER" id="PTHR12509">
    <property type="entry name" value="SPERMATOGENESIS-ASSOCIATED 4-RELATED"/>
    <property type="match status" value="1"/>
</dbReference>
<dbReference type="EMBL" id="OV651820">
    <property type="protein sequence ID" value="CAH1114701.1"/>
    <property type="molecule type" value="Genomic_DNA"/>
</dbReference>
<evidence type="ECO:0000313" key="4">
    <source>
        <dbReference type="Proteomes" id="UP001153636"/>
    </source>
</evidence>
<dbReference type="InterPro" id="IPR010441">
    <property type="entry name" value="CH_2"/>
</dbReference>
<dbReference type="GO" id="GO:0051493">
    <property type="term" value="P:regulation of cytoskeleton organization"/>
    <property type="evidence" value="ECO:0007669"/>
    <property type="project" value="TreeGrafter"/>
</dbReference>
<dbReference type="Gene3D" id="1.10.418.10">
    <property type="entry name" value="Calponin-like domain"/>
    <property type="match status" value="1"/>
</dbReference>
<dbReference type="Proteomes" id="UP001153636">
    <property type="component" value="Chromosome 8"/>
</dbReference>
<dbReference type="GO" id="GO:0005930">
    <property type="term" value="C:axoneme"/>
    <property type="evidence" value="ECO:0007669"/>
    <property type="project" value="TreeGrafter"/>
</dbReference>
<dbReference type="PROSITE" id="PS50021">
    <property type="entry name" value="CH"/>
    <property type="match status" value="1"/>
</dbReference>
<sequence length="224" mass="25986">MDHDELYRWIDAHTITRQKRNLNRDFSDAVPLAEILKQHFPKLVDLHNYTSTFSFTQKMVNWDVINKKVLNKLNINLSKKLREELAKSTPGAIEKVLEEIKAKIEDREASGDHVDDTKILYLENGLELSYREGVVPIKINNGTKTVERKLVPSEMFDKMETDLEEQKETIATLTQKLDHLEKLIGIKDERIKDLSQQLQTIINSPADSTTSIMSQRSRFFSNLF</sequence>
<organism evidence="3 4">
    <name type="scientific">Psylliodes chrysocephalus</name>
    <dbReference type="NCBI Taxonomy" id="3402493"/>
    <lineage>
        <taxon>Eukaryota</taxon>
        <taxon>Metazoa</taxon>
        <taxon>Ecdysozoa</taxon>
        <taxon>Arthropoda</taxon>
        <taxon>Hexapoda</taxon>
        <taxon>Insecta</taxon>
        <taxon>Pterygota</taxon>
        <taxon>Neoptera</taxon>
        <taxon>Endopterygota</taxon>
        <taxon>Coleoptera</taxon>
        <taxon>Polyphaga</taxon>
        <taxon>Cucujiformia</taxon>
        <taxon>Chrysomeloidea</taxon>
        <taxon>Chrysomelidae</taxon>
        <taxon>Galerucinae</taxon>
        <taxon>Alticini</taxon>
        <taxon>Psylliodes</taxon>
    </lineage>
</organism>
<feature type="domain" description="Calponin-homology (CH)" evidence="2">
    <location>
        <begin position="1"/>
        <end position="105"/>
    </location>
</feature>
<dbReference type="AlphaFoldDB" id="A0A9P0DAH4"/>
<dbReference type="InterPro" id="IPR052111">
    <property type="entry name" value="Spermatogenesis_Ciliary_MAP"/>
</dbReference>